<name>A0A0B0PDN1_GOSAR</name>
<gene>
    <name evidence="1" type="ORF">F383_27747</name>
</gene>
<proteinExistence type="predicted"/>
<evidence type="ECO:0000313" key="2">
    <source>
        <dbReference type="Proteomes" id="UP000032142"/>
    </source>
</evidence>
<protein>
    <submittedName>
        <fullName evidence="1">Uncharacterized protein</fullName>
    </submittedName>
</protein>
<dbReference type="Proteomes" id="UP000032142">
    <property type="component" value="Unassembled WGS sequence"/>
</dbReference>
<reference evidence="2" key="1">
    <citation type="submission" date="2014-09" db="EMBL/GenBank/DDBJ databases">
        <authorList>
            <person name="Mudge J."/>
            <person name="Ramaraj T."/>
            <person name="Lindquist I.E."/>
            <person name="Bharti A.K."/>
            <person name="Sundararajan A."/>
            <person name="Cameron C.T."/>
            <person name="Woodward J.E."/>
            <person name="May G.D."/>
            <person name="Brubaker C."/>
            <person name="Broadhvest J."/>
            <person name="Wilkins T.A."/>
        </authorList>
    </citation>
    <scope>NUCLEOTIDE SEQUENCE</scope>
    <source>
        <strain evidence="2">cv. AKA8401</strain>
    </source>
</reference>
<organism evidence="1 2">
    <name type="scientific">Gossypium arboreum</name>
    <name type="common">Tree cotton</name>
    <name type="synonym">Gossypium nanking</name>
    <dbReference type="NCBI Taxonomy" id="29729"/>
    <lineage>
        <taxon>Eukaryota</taxon>
        <taxon>Viridiplantae</taxon>
        <taxon>Streptophyta</taxon>
        <taxon>Embryophyta</taxon>
        <taxon>Tracheophyta</taxon>
        <taxon>Spermatophyta</taxon>
        <taxon>Magnoliopsida</taxon>
        <taxon>eudicotyledons</taxon>
        <taxon>Gunneridae</taxon>
        <taxon>Pentapetalae</taxon>
        <taxon>rosids</taxon>
        <taxon>malvids</taxon>
        <taxon>Malvales</taxon>
        <taxon>Malvaceae</taxon>
        <taxon>Malvoideae</taxon>
        <taxon>Gossypium</taxon>
    </lineage>
</organism>
<dbReference type="AlphaFoldDB" id="A0A0B0PDN1"/>
<sequence>MGCYNYSLAQHSPQVHVVYPCEAHMPVGPHDPVQLKMAQNDLVP</sequence>
<accession>A0A0B0PDN1</accession>
<evidence type="ECO:0000313" key="1">
    <source>
        <dbReference type="EMBL" id="KHG21516.1"/>
    </source>
</evidence>
<dbReference type="EMBL" id="KN418801">
    <property type="protein sequence ID" value="KHG21516.1"/>
    <property type="molecule type" value="Genomic_DNA"/>
</dbReference>
<keyword evidence="2" id="KW-1185">Reference proteome</keyword>